<gene>
    <name evidence="1" type="ORF">Tcan_03238</name>
</gene>
<dbReference type="STRING" id="6265.A0A0B2W1J4"/>
<feature type="non-terminal residue" evidence="1">
    <location>
        <position position="1"/>
    </location>
</feature>
<keyword evidence="2" id="KW-1185">Reference proteome</keyword>
<reference evidence="1 2" key="1">
    <citation type="submission" date="2014-11" db="EMBL/GenBank/DDBJ databases">
        <title>Genetic blueprint of the zoonotic pathogen Toxocara canis.</title>
        <authorList>
            <person name="Zhu X.-Q."/>
            <person name="Korhonen P.K."/>
            <person name="Cai H."/>
            <person name="Young N.D."/>
            <person name="Nejsum P."/>
            <person name="von Samson-Himmelstjerna G."/>
            <person name="Boag P.R."/>
            <person name="Tan P."/>
            <person name="Li Q."/>
            <person name="Min J."/>
            <person name="Yang Y."/>
            <person name="Wang X."/>
            <person name="Fang X."/>
            <person name="Hall R.S."/>
            <person name="Hofmann A."/>
            <person name="Sternberg P.W."/>
            <person name="Jex A.R."/>
            <person name="Gasser R.B."/>
        </authorList>
    </citation>
    <scope>NUCLEOTIDE SEQUENCE [LARGE SCALE GENOMIC DNA]</scope>
    <source>
        <strain evidence="1">PN_DK_2014</strain>
    </source>
</reference>
<name>A0A0B2W1J4_TOXCA</name>
<dbReference type="AlphaFoldDB" id="A0A0B2W1J4"/>
<comment type="caution">
    <text evidence="1">The sequence shown here is derived from an EMBL/GenBank/DDBJ whole genome shotgun (WGS) entry which is preliminary data.</text>
</comment>
<dbReference type="EMBL" id="JPKZ01000420">
    <property type="protein sequence ID" value="KHN87524.1"/>
    <property type="molecule type" value="Genomic_DNA"/>
</dbReference>
<protein>
    <submittedName>
        <fullName evidence="1">Uncharacterized protein</fullName>
    </submittedName>
</protein>
<evidence type="ECO:0000313" key="2">
    <source>
        <dbReference type="Proteomes" id="UP000031036"/>
    </source>
</evidence>
<dbReference type="Gene3D" id="1.20.58.1480">
    <property type="match status" value="1"/>
</dbReference>
<organism evidence="1 2">
    <name type="scientific">Toxocara canis</name>
    <name type="common">Canine roundworm</name>
    <dbReference type="NCBI Taxonomy" id="6265"/>
    <lineage>
        <taxon>Eukaryota</taxon>
        <taxon>Metazoa</taxon>
        <taxon>Ecdysozoa</taxon>
        <taxon>Nematoda</taxon>
        <taxon>Chromadorea</taxon>
        <taxon>Rhabditida</taxon>
        <taxon>Spirurina</taxon>
        <taxon>Ascaridomorpha</taxon>
        <taxon>Ascaridoidea</taxon>
        <taxon>Toxocaridae</taxon>
        <taxon>Toxocara</taxon>
    </lineage>
</organism>
<evidence type="ECO:0000313" key="1">
    <source>
        <dbReference type="EMBL" id="KHN87524.1"/>
    </source>
</evidence>
<accession>A0A0B2W1J4</accession>
<sequence length="118" mass="13495">VKRYGYVLTNENVGAKRFYAALSAHSNFALHASLTESLVDRLVKWLIVFHQLDKVNTVLAQGRTAFSYWVAANIPTDMETRLELLDEPCTDRRLANECAIIKRVCQFVEDEEQEMGKC</sequence>
<proteinExistence type="predicted"/>
<dbReference type="Proteomes" id="UP000031036">
    <property type="component" value="Unassembled WGS sequence"/>
</dbReference>
<dbReference type="OrthoDB" id="267517at2759"/>